<sequence>MSPAVTITRRTLRRLRGVVIAVLVFATMSVAPVASAAASPLDDVLGALDLGSSSVAPGVGSPPATGSPVEHTLTIRYTGAATDISYATFNVRASSCLRPVSPDYATQENEFPQTRTAAIVFRVVRSGGCTKGYVLFQLILKAGNQRLTGNFRLEVTDSATAPAPKVTCSSDPDWERGNTPMACAATPDTVTYS</sequence>
<dbReference type="EMBL" id="JBHTIL010000001">
    <property type="protein sequence ID" value="MFD0925765.1"/>
    <property type="molecule type" value="Genomic_DNA"/>
</dbReference>
<name>A0ABW3G5M9_9NOCA</name>
<evidence type="ECO:0000256" key="1">
    <source>
        <dbReference type="SAM" id="SignalP"/>
    </source>
</evidence>
<feature type="chain" id="PRO_5046833021" evidence="1">
    <location>
        <begin position="37"/>
        <end position="193"/>
    </location>
</feature>
<keyword evidence="3" id="KW-1185">Reference proteome</keyword>
<accession>A0ABW3G5M9</accession>
<dbReference type="Proteomes" id="UP001597068">
    <property type="component" value="Unassembled WGS sequence"/>
</dbReference>
<comment type="caution">
    <text evidence="2">The sequence shown here is derived from an EMBL/GenBank/DDBJ whole genome shotgun (WGS) entry which is preliminary data.</text>
</comment>
<gene>
    <name evidence="2" type="ORF">ACFQ04_08450</name>
</gene>
<evidence type="ECO:0000313" key="3">
    <source>
        <dbReference type="Proteomes" id="UP001597068"/>
    </source>
</evidence>
<dbReference type="RefSeq" id="WP_253646312.1">
    <property type="nucleotide sequence ID" value="NZ_BAAAMO010000002.1"/>
</dbReference>
<evidence type="ECO:0000313" key="2">
    <source>
        <dbReference type="EMBL" id="MFD0925765.1"/>
    </source>
</evidence>
<protein>
    <submittedName>
        <fullName evidence="2">Uncharacterized protein</fullName>
    </submittedName>
</protein>
<dbReference type="PROSITE" id="PS51318">
    <property type="entry name" value="TAT"/>
    <property type="match status" value="1"/>
</dbReference>
<feature type="signal peptide" evidence="1">
    <location>
        <begin position="1"/>
        <end position="36"/>
    </location>
</feature>
<organism evidence="2 3">
    <name type="scientific">Williamsia deligens</name>
    <dbReference type="NCBI Taxonomy" id="321325"/>
    <lineage>
        <taxon>Bacteria</taxon>
        <taxon>Bacillati</taxon>
        <taxon>Actinomycetota</taxon>
        <taxon>Actinomycetes</taxon>
        <taxon>Mycobacteriales</taxon>
        <taxon>Nocardiaceae</taxon>
        <taxon>Williamsia</taxon>
    </lineage>
</organism>
<reference evidence="3" key="1">
    <citation type="journal article" date="2019" name="Int. J. Syst. Evol. Microbiol.">
        <title>The Global Catalogue of Microorganisms (GCM) 10K type strain sequencing project: providing services to taxonomists for standard genome sequencing and annotation.</title>
        <authorList>
            <consortium name="The Broad Institute Genomics Platform"/>
            <consortium name="The Broad Institute Genome Sequencing Center for Infectious Disease"/>
            <person name="Wu L."/>
            <person name="Ma J."/>
        </authorList>
    </citation>
    <scope>NUCLEOTIDE SEQUENCE [LARGE SCALE GENOMIC DNA]</scope>
    <source>
        <strain evidence="3">CCUG 50873</strain>
    </source>
</reference>
<proteinExistence type="predicted"/>
<dbReference type="InterPro" id="IPR006311">
    <property type="entry name" value="TAT_signal"/>
</dbReference>
<keyword evidence="1" id="KW-0732">Signal</keyword>